<dbReference type="PANTHER" id="PTHR46648:SF1">
    <property type="entry name" value="ADENOSINE 5'-MONOPHOSPHORAMIDASE HNT1"/>
    <property type="match status" value="1"/>
</dbReference>
<dbReference type="Proteomes" id="UP000036700">
    <property type="component" value="Chromosome"/>
</dbReference>
<dbReference type="Gene3D" id="3.30.428.10">
    <property type="entry name" value="HIT-like"/>
    <property type="match status" value="1"/>
</dbReference>
<dbReference type="Pfam" id="PF01230">
    <property type="entry name" value="HIT"/>
    <property type="match status" value="1"/>
</dbReference>
<dbReference type="PANTHER" id="PTHR46648">
    <property type="entry name" value="HIT FAMILY PROTEIN 1"/>
    <property type="match status" value="1"/>
</dbReference>
<reference evidence="4" key="1">
    <citation type="submission" date="2015-06" db="EMBL/GenBank/DDBJ databases">
        <authorList>
            <person name="Lim Y.L."/>
            <person name="Ee R."/>
            <person name="Yong D."/>
            <person name="How K.Y."/>
            <person name="Yin W.F."/>
            <person name="Chan K.G."/>
        </authorList>
    </citation>
    <scope>NUCLEOTIDE SEQUENCE [LARGE SCALE GENOMIC DNA]</scope>
    <source>
        <strain evidence="4">DSM 25325</strain>
    </source>
</reference>
<dbReference type="AlphaFoldDB" id="A0A0G3EWK4"/>
<keyword evidence="4" id="KW-1185">Reference proteome</keyword>
<sequence length="147" mass="16240">MTNCPFCQTDGGELLWRDARLRVVLADEAGYPGFCRVIWHAHVAEMSDLTAAEQQHLMQAVFALERAQRKALAPDKVNLASLGNQVPHVHWHVIPRFGDDPHFPGSVWSSPQREIAPTALSARRARLPALREAVVAELQNTFGGAQA</sequence>
<evidence type="ECO:0000256" key="1">
    <source>
        <dbReference type="PROSITE-ProRule" id="PRU00464"/>
    </source>
</evidence>
<dbReference type="STRING" id="445709.ABW99_13880"/>
<evidence type="ECO:0000313" key="4">
    <source>
        <dbReference type="Proteomes" id="UP000036700"/>
    </source>
</evidence>
<dbReference type="KEGG" id="ptx:ABW99_13880"/>
<dbReference type="RefSeq" id="WP_047215033.1">
    <property type="nucleotide sequence ID" value="NZ_CP011568.3"/>
</dbReference>
<feature type="short sequence motif" description="Histidine triad motif" evidence="1">
    <location>
        <begin position="88"/>
        <end position="92"/>
    </location>
</feature>
<feature type="domain" description="HIT" evidence="2">
    <location>
        <begin position="2"/>
        <end position="103"/>
    </location>
</feature>
<dbReference type="OrthoDB" id="9799145at2"/>
<organism evidence="3 4">
    <name type="scientific">Pandoraea thiooxydans</name>
    <dbReference type="NCBI Taxonomy" id="445709"/>
    <lineage>
        <taxon>Bacteria</taxon>
        <taxon>Pseudomonadati</taxon>
        <taxon>Pseudomonadota</taxon>
        <taxon>Betaproteobacteria</taxon>
        <taxon>Burkholderiales</taxon>
        <taxon>Burkholderiaceae</taxon>
        <taxon>Pandoraea</taxon>
    </lineage>
</organism>
<dbReference type="InterPro" id="IPR036265">
    <property type="entry name" value="HIT-like_sf"/>
</dbReference>
<proteinExistence type="predicted"/>
<dbReference type="PROSITE" id="PS51084">
    <property type="entry name" value="HIT_2"/>
    <property type="match status" value="1"/>
</dbReference>
<dbReference type="GO" id="GO:0003824">
    <property type="term" value="F:catalytic activity"/>
    <property type="evidence" value="ECO:0007669"/>
    <property type="project" value="InterPro"/>
</dbReference>
<dbReference type="InterPro" id="IPR011146">
    <property type="entry name" value="HIT-like"/>
</dbReference>
<protein>
    <submittedName>
        <fullName evidence="3">Histidine triad (HIT) protein</fullName>
    </submittedName>
</protein>
<gene>
    <name evidence="3" type="ORF">ABW99_13880</name>
</gene>
<evidence type="ECO:0000259" key="2">
    <source>
        <dbReference type="PROSITE" id="PS51084"/>
    </source>
</evidence>
<accession>A0A0G3EWK4</accession>
<dbReference type="SUPFAM" id="SSF54197">
    <property type="entry name" value="HIT-like"/>
    <property type="match status" value="1"/>
</dbReference>
<dbReference type="InterPro" id="IPR001310">
    <property type="entry name" value="Histidine_triad_HIT"/>
</dbReference>
<dbReference type="GO" id="GO:0009117">
    <property type="term" value="P:nucleotide metabolic process"/>
    <property type="evidence" value="ECO:0007669"/>
    <property type="project" value="TreeGrafter"/>
</dbReference>
<dbReference type="PIRSF" id="PIRSF000714">
    <property type="entry name" value="HIT"/>
    <property type="match status" value="1"/>
</dbReference>
<dbReference type="EMBL" id="CP011568">
    <property type="protein sequence ID" value="AKJ69136.1"/>
    <property type="molecule type" value="Genomic_DNA"/>
</dbReference>
<dbReference type="InterPro" id="IPR026026">
    <property type="entry name" value="HIT_Hint"/>
</dbReference>
<dbReference type="PATRIC" id="fig|445709.3.peg.2942"/>
<evidence type="ECO:0000313" key="3">
    <source>
        <dbReference type="EMBL" id="AKJ69136.1"/>
    </source>
</evidence>
<name>A0A0G3EWK4_9BURK</name>